<feature type="domain" description="DUF3048" evidence="1">
    <location>
        <begin position="57"/>
        <end position="195"/>
    </location>
</feature>
<dbReference type="InterPro" id="IPR035328">
    <property type="entry name" value="DUF3048_C"/>
</dbReference>
<keyword evidence="4" id="KW-1185">Reference proteome</keyword>
<reference evidence="3 4" key="1">
    <citation type="journal article" date="2017" name="Genome Announc.">
        <title>Draft Genome Sequences of Four Alkaliphilic Bacteria Belonging to the Anaerobacillus Genus.</title>
        <authorList>
            <person name="Bassil N.M."/>
            <person name="Lloyd J.R."/>
        </authorList>
    </citation>
    <scope>NUCLEOTIDE SEQUENCE [LARGE SCALE GENOMIC DNA]</scope>
    <source>
        <strain evidence="3 4">NB2006</strain>
    </source>
</reference>
<dbReference type="Pfam" id="PF17479">
    <property type="entry name" value="DUF3048_C"/>
    <property type="match status" value="1"/>
</dbReference>
<proteinExistence type="predicted"/>
<protein>
    <submittedName>
        <fullName evidence="3">DUF3048 domain-containing protein</fullName>
    </submittedName>
</protein>
<sequence>MKRLTLGFIFLLLIILVVACTKEEKTVVPEEPAEVEVEVEEPEPEEKKEVFLNTFPLTGMGTNDEVSHRAFGVMIENTRSARPQSGIYQADLVYEVLSEATITRLLAFFHSEKPEIIGPVRSARDYYINLNNGYNGIYVSAGGSPQAFAMFQRGQVDYISGLDYDGRFFYRSKDRRAPHNMYTNYENLIKAAEHAKRSLTVQVPSLPFLDEDTVISGDNALEISINYGSSANNVVYQFDKEQKKYSRIVGGEQSLDLETKTPVLIDNIFVVEMSHRVIDDVGRRAIDITSGGEGLLIQNGVYQTVQWQNVDGQILPVKNGEALGFLRGKTWINVVPNLDANVGIN</sequence>
<evidence type="ECO:0000313" key="4">
    <source>
        <dbReference type="Proteomes" id="UP000180175"/>
    </source>
</evidence>
<reference evidence="3 4" key="2">
    <citation type="journal article" date="2019" name="Int. J. Syst. Evol. Microbiol.">
        <title>Anaerobacillus isosaccharinicus sp. nov., an alkaliphilic bacterium which degrades isosaccharinic acid.</title>
        <authorList>
            <person name="Bassil N.M."/>
            <person name="Lloyd J.R."/>
        </authorList>
    </citation>
    <scope>NUCLEOTIDE SEQUENCE [LARGE SCALE GENOMIC DNA]</scope>
    <source>
        <strain evidence="3 4">NB2006</strain>
    </source>
</reference>
<dbReference type="SUPFAM" id="SSF159774">
    <property type="entry name" value="YerB-like"/>
    <property type="match status" value="1"/>
</dbReference>
<dbReference type="Proteomes" id="UP000180175">
    <property type="component" value="Chromosome"/>
</dbReference>
<dbReference type="RefSeq" id="WP_182081271.1">
    <property type="nucleotide sequence ID" value="NZ_CP063356.2"/>
</dbReference>
<dbReference type="InterPro" id="IPR021416">
    <property type="entry name" value="DUF3048_N"/>
</dbReference>
<feature type="domain" description="DUF3048" evidence="2">
    <location>
        <begin position="224"/>
        <end position="332"/>
    </location>
</feature>
<accession>A0A7S7RDA4</accession>
<evidence type="ECO:0000259" key="2">
    <source>
        <dbReference type="Pfam" id="PF17479"/>
    </source>
</evidence>
<dbReference type="InterPro" id="IPR023158">
    <property type="entry name" value="YerB-like_sf"/>
</dbReference>
<dbReference type="PROSITE" id="PS51257">
    <property type="entry name" value="PROKAR_LIPOPROTEIN"/>
    <property type="match status" value="1"/>
</dbReference>
<dbReference type="EMBL" id="CP063356">
    <property type="protein sequence ID" value="QOY37837.1"/>
    <property type="molecule type" value="Genomic_DNA"/>
</dbReference>
<dbReference type="Pfam" id="PF11258">
    <property type="entry name" value="DUF3048"/>
    <property type="match status" value="1"/>
</dbReference>
<organism evidence="3 4">
    <name type="scientific">Anaerobacillus isosaccharinicus</name>
    <dbReference type="NCBI Taxonomy" id="1532552"/>
    <lineage>
        <taxon>Bacteria</taxon>
        <taxon>Bacillati</taxon>
        <taxon>Bacillota</taxon>
        <taxon>Bacilli</taxon>
        <taxon>Bacillales</taxon>
        <taxon>Bacillaceae</taxon>
        <taxon>Anaerobacillus</taxon>
    </lineage>
</organism>
<dbReference type="KEGG" id="aia:AWH56_009880"/>
<evidence type="ECO:0000259" key="1">
    <source>
        <dbReference type="Pfam" id="PF11258"/>
    </source>
</evidence>
<evidence type="ECO:0000313" key="3">
    <source>
        <dbReference type="EMBL" id="QOY37837.1"/>
    </source>
</evidence>
<name>A0A7S7RDA4_9BACI</name>
<dbReference type="Gene3D" id="3.50.90.10">
    <property type="entry name" value="YerB-like"/>
    <property type="match status" value="1"/>
</dbReference>
<gene>
    <name evidence="3" type="ORF">AWH56_009880</name>
</gene>
<dbReference type="AlphaFoldDB" id="A0A7S7RDA4"/>